<evidence type="ECO:0000313" key="2">
    <source>
        <dbReference type="EMBL" id="AVQ03166.1"/>
    </source>
</evidence>
<accession>A0ABM6TJE7</accession>
<dbReference type="InterPro" id="IPR014710">
    <property type="entry name" value="RmlC-like_jellyroll"/>
</dbReference>
<reference evidence="2 3" key="1">
    <citation type="journal article" date="2015" name="Biotechnol. Bioeng.">
        <title>Genome sequence and phenotypic characterization of Caulobacter segnis.</title>
        <authorList>
            <person name="Patel S."/>
            <person name="Fletcher B."/>
            <person name="Scott D.C."/>
            <person name="Ely B."/>
        </authorList>
    </citation>
    <scope>NUCLEOTIDE SEQUENCE [LARGE SCALE GENOMIC DNA]</scope>
    <source>
        <strain evidence="2 3">TK0059</strain>
    </source>
</reference>
<dbReference type="EMBL" id="CP027850">
    <property type="protein sequence ID" value="AVQ03166.1"/>
    <property type="molecule type" value="Genomic_DNA"/>
</dbReference>
<proteinExistence type="predicted"/>
<keyword evidence="3" id="KW-1185">Reference proteome</keyword>
<organism evidence="2 3">
    <name type="scientific">Caulobacter segnis</name>
    <dbReference type="NCBI Taxonomy" id="88688"/>
    <lineage>
        <taxon>Bacteria</taxon>
        <taxon>Pseudomonadati</taxon>
        <taxon>Pseudomonadota</taxon>
        <taxon>Alphaproteobacteria</taxon>
        <taxon>Caulobacterales</taxon>
        <taxon>Caulobacteraceae</taxon>
        <taxon>Caulobacter</taxon>
    </lineage>
</organism>
<evidence type="ECO:0000259" key="1">
    <source>
        <dbReference type="Pfam" id="PF07883"/>
    </source>
</evidence>
<dbReference type="SUPFAM" id="SSF51182">
    <property type="entry name" value="RmlC-like cupins"/>
    <property type="match status" value="1"/>
</dbReference>
<dbReference type="Proteomes" id="UP000240527">
    <property type="component" value="Chromosome"/>
</dbReference>
<gene>
    <name evidence="2" type="ORF">B7G68_15710</name>
</gene>
<dbReference type="InterPro" id="IPR011051">
    <property type="entry name" value="RmlC_Cupin_sf"/>
</dbReference>
<dbReference type="InterPro" id="IPR013096">
    <property type="entry name" value="Cupin_2"/>
</dbReference>
<protein>
    <submittedName>
        <fullName evidence="2">Cupin domain-containing protein</fullName>
    </submittedName>
</protein>
<sequence length="144" mass="15525">MNDNATPTCRVVRPGEPVVGKQGLTYEVGVSAETVGARAIHMQTLTLPPGARGTPHKHEHHETAIFAIEGVSGCWYGEDLREHARIHAGDYFYIPANMPHLPYNDGEVPFVAVIARTDPNEQEGVVLLDDPGATPPPVDHSDAS</sequence>
<dbReference type="RefSeq" id="WP_013080156.1">
    <property type="nucleotide sequence ID" value="NZ_CP027850.1"/>
</dbReference>
<name>A0ABM6TJE7_9CAUL</name>
<dbReference type="CDD" id="cd02210">
    <property type="entry name" value="cupin_BLR2406-like"/>
    <property type="match status" value="1"/>
</dbReference>
<dbReference type="Gene3D" id="2.60.120.10">
    <property type="entry name" value="Jelly Rolls"/>
    <property type="match status" value="1"/>
</dbReference>
<evidence type="ECO:0000313" key="3">
    <source>
        <dbReference type="Proteomes" id="UP000240527"/>
    </source>
</evidence>
<dbReference type="InterPro" id="IPR017102">
    <property type="entry name" value="UCP037087"/>
</dbReference>
<dbReference type="Pfam" id="PF07883">
    <property type="entry name" value="Cupin_2"/>
    <property type="match status" value="1"/>
</dbReference>
<feature type="domain" description="Cupin type-2" evidence="1">
    <location>
        <begin position="45"/>
        <end position="113"/>
    </location>
</feature>
<dbReference type="PIRSF" id="PIRSF037087">
    <property type="entry name" value="UCP037087"/>
    <property type="match status" value="1"/>
</dbReference>